<protein>
    <recommendedName>
        <fullName evidence="5">Right handed beta helix domain-containing protein</fullName>
    </recommendedName>
</protein>
<proteinExistence type="predicted"/>
<accession>A0ABR2H6U0</accession>
<evidence type="ECO:0000313" key="3">
    <source>
        <dbReference type="EMBL" id="KAK8841145.1"/>
    </source>
</evidence>
<keyword evidence="4" id="KW-1185">Reference proteome</keyword>
<evidence type="ECO:0008006" key="5">
    <source>
        <dbReference type="Google" id="ProtNLM"/>
    </source>
</evidence>
<gene>
    <name evidence="3" type="ORF">M9Y10_027345</name>
</gene>
<keyword evidence="2" id="KW-1133">Transmembrane helix</keyword>
<name>A0ABR2H6U0_9EUKA</name>
<dbReference type="EMBL" id="JAPFFF010000042">
    <property type="protein sequence ID" value="KAK8841145.1"/>
    <property type="molecule type" value="Genomic_DNA"/>
</dbReference>
<organism evidence="3 4">
    <name type="scientific">Tritrichomonas musculus</name>
    <dbReference type="NCBI Taxonomy" id="1915356"/>
    <lineage>
        <taxon>Eukaryota</taxon>
        <taxon>Metamonada</taxon>
        <taxon>Parabasalia</taxon>
        <taxon>Tritrichomonadida</taxon>
        <taxon>Tritrichomonadidae</taxon>
        <taxon>Tritrichomonas</taxon>
    </lineage>
</organism>
<evidence type="ECO:0000256" key="1">
    <source>
        <dbReference type="SAM" id="MobiDB-lite"/>
    </source>
</evidence>
<sequence>MKSCVLINFFQTFFYSFSPYSHKNGQDFYFSSILFSKFISTAILIDHDSLNIEKNSYSILTLNLTTPNDHLLLKDCKFLKCQSNQGIGGGLFYRYNGTSPNSLFQIQKCSFVSCSAVSSACFYACGCSINIQYICAMSNYADHIQIFDCISTSKTDGLIECQYSQFDQCSIIGNAGESTSLFINSPSIDFNTNNHTRCSVHDTACCGYFASESNLKYSLNTNVNCTGSNYIIFYARQGINQIDNSLFYMCHAFNELKLKAAIYFSGNKIMINQFHFYKTQLNTFAKPIKIMHDESINSRIYFINCDSDVSEGYLQSNANFIVMNKFIFENQKSIGLNLIDYPHWKCATDSLPVRTRSPTMSSRMIEEDNGNKDKENIKSNSNTYIEIMLYFGLTIIILITLNIQLIDYRQNSRNEVSSIDESSVLMDHTDYDANYEDESPVDYDEKQDLNYVSI</sequence>
<comment type="caution">
    <text evidence="3">The sequence shown here is derived from an EMBL/GenBank/DDBJ whole genome shotgun (WGS) entry which is preliminary data.</text>
</comment>
<feature type="compositionally biased region" description="Basic and acidic residues" evidence="1">
    <location>
        <begin position="364"/>
        <end position="374"/>
    </location>
</feature>
<evidence type="ECO:0000256" key="2">
    <source>
        <dbReference type="SAM" id="Phobius"/>
    </source>
</evidence>
<dbReference type="Proteomes" id="UP001470230">
    <property type="component" value="Unassembled WGS sequence"/>
</dbReference>
<evidence type="ECO:0000313" key="4">
    <source>
        <dbReference type="Proteomes" id="UP001470230"/>
    </source>
</evidence>
<keyword evidence="2" id="KW-0812">Transmembrane</keyword>
<reference evidence="3 4" key="1">
    <citation type="submission" date="2024-04" db="EMBL/GenBank/DDBJ databases">
        <title>Tritrichomonas musculus Genome.</title>
        <authorList>
            <person name="Alves-Ferreira E."/>
            <person name="Grigg M."/>
            <person name="Lorenzi H."/>
            <person name="Galac M."/>
        </authorList>
    </citation>
    <scope>NUCLEOTIDE SEQUENCE [LARGE SCALE GENOMIC DNA]</scope>
    <source>
        <strain evidence="3 4">EAF2021</strain>
    </source>
</reference>
<keyword evidence="2" id="KW-0472">Membrane</keyword>
<feature type="transmembrane region" description="Helical" evidence="2">
    <location>
        <begin position="387"/>
        <end position="406"/>
    </location>
</feature>
<feature type="region of interest" description="Disordered" evidence="1">
    <location>
        <begin position="355"/>
        <end position="374"/>
    </location>
</feature>